<reference evidence="2 3" key="1">
    <citation type="submission" date="2024-09" db="EMBL/GenBank/DDBJ databases">
        <title>Chromosome-scale assembly of Riccia sorocarpa.</title>
        <authorList>
            <person name="Paukszto L."/>
        </authorList>
    </citation>
    <scope>NUCLEOTIDE SEQUENCE [LARGE SCALE GENOMIC DNA]</scope>
    <source>
        <strain evidence="2">LP-2024</strain>
        <tissue evidence="2">Aerial parts of the thallus</tissue>
    </source>
</reference>
<proteinExistence type="predicted"/>
<sequence>MNWKVIWNGTSKVDVMMDTKVERQGQEEESLGTSDHANATTALNQRHLFISDMVAETAMLCLDAPKASEALESSTVKRIAPQQVANINRQIQLADVELGAHSCANQEPLKAEQESGEILQEQQRGQIGSELVKGERVSEEILQEQQRGGIEPDRVSGKSIVGSESCVLEGEQSAKKSRGSV</sequence>
<evidence type="ECO:0000256" key="1">
    <source>
        <dbReference type="SAM" id="MobiDB-lite"/>
    </source>
</evidence>
<evidence type="ECO:0000313" key="3">
    <source>
        <dbReference type="Proteomes" id="UP001633002"/>
    </source>
</evidence>
<accession>A0ABD3GAE0</accession>
<keyword evidence="3" id="KW-1185">Reference proteome</keyword>
<feature type="region of interest" description="Disordered" evidence="1">
    <location>
        <begin position="143"/>
        <end position="162"/>
    </location>
</feature>
<dbReference type="AlphaFoldDB" id="A0ABD3GAE0"/>
<comment type="caution">
    <text evidence="2">The sequence shown here is derived from an EMBL/GenBank/DDBJ whole genome shotgun (WGS) entry which is preliminary data.</text>
</comment>
<dbReference type="Proteomes" id="UP001633002">
    <property type="component" value="Unassembled WGS sequence"/>
</dbReference>
<dbReference type="EMBL" id="JBJQOH010000008">
    <property type="protein sequence ID" value="KAL3675571.1"/>
    <property type="molecule type" value="Genomic_DNA"/>
</dbReference>
<gene>
    <name evidence="2" type="ORF">R1sor_025519</name>
</gene>
<protein>
    <submittedName>
        <fullName evidence="2">Uncharacterized protein</fullName>
    </submittedName>
</protein>
<name>A0ABD3GAE0_9MARC</name>
<organism evidence="2 3">
    <name type="scientific">Riccia sorocarpa</name>
    <dbReference type="NCBI Taxonomy" id="122646"/>
    <lineage>
        <taxon>Eukaryota</taxon>
        <taxon>Viridiplantae</taxon>
        <taxon>Streptophyta</taxon>
        <taxon>Embryophyta</taxon>
        <taxon>Marchantiophyta</taxon>
        <taxon>Marchantiopsida</taxon>
        <taxon>Marchantiidae</taxon>
        <taxon>Marchantiales</taxon>
        <taxon>Ricciaceae</taxon>
        <taxon>Riccia</taxon>
    </lineage>
</organism>
<evidence type="ECO:0000313" key="2">
    <source>
        <dbReference type="EMBL" id="KAL3675571.1"/>
    </source>
</evidence>